<evidence type="ECO:0000313" key="2">
    <source>
        <dbReference type="EMBL" id="STT95634.1"/>
    </source>
</evidence>
<sequence length="93" mass="10262">MTLLIMNDGGYGVMRGIQDKYFGGRQYYNELHTPDFSLLAQAMGLQAWSVDRAEDFQAVMTEALAMPGPSVVEVKMGQIGALRFAGPPQKTLY</sequence>
<accession>A0A377Y4M7</accession>
<dbReference type="Proteomes" id="UP000254103">
    <property type="component" value="Unassembled WGS sequence"/>
</dbReference>
<dbReference type="Pfam" id="PF02775">
    <property type="entry name" value="TPP_enzyme_C"/>
    <property type="match status" value="1"/>
</dbReference>
<protein>
    <submittedName>
        <fullName evidence="2">Thiamine pyrophosphate enzyme</fullName>
    </submittedName>
</protein>
<evidence type="ECO:0000259" key="1">
    <source>
        <dbReference type="Pfam" id="PF02775"/>
    </source>
</evidence>
<dbReference type="Gene3D" id="3.40.50.970">
    <property type="match status" value="1"/>
</dbReference>
<dbReference type="CDD" id="cd00568">
    <property type="entry name" value="TPP_enzymes"/>
    <property type="match status" value="1"/>
</dbReference>
<dbReference type="EMBL" id="UGLJ01000002">
    <property type="protein sequence ID" value="STT95634.1"/>
    <property type="molecule type" value="Genomic_DNA"/>
</dbReference>
<evidence type="ECO:0000313" key="3">
    <source>
        <dbReference type="Proteomes" id="UP000254103"/>
    </source>
</evidence>
<dbReference type="SUPFAM" id="SSF52518">
    <property type="entry name" value="Thiamin diphosphate-binding fold (THDP-binding)"/>
    <property type="match status" value="1"/>
</dbReference>
<feature type="domain" description="Thiamine pyrophosphate enzyme TPP-binding" evidence="1">
    <location>
        <begin position="1"/>
        <end position="74"/>
    </location>
</feature>
<dbReference type="GO" id="GO:0044281">
    <property type="term" value="P:small molecule metabolic process"/>
    <property type="evidence" value="ECO:0007669"/>
    <property type="project" value="UniProtKB-ARBA"/>
</dbReference>
<proteinExistence type="predicted"/>
<dbReference type="GO" id="GO:0030976">
    <property type="term" value="F:thiamine pyrophosphate binding"/>
    <property type="evidence" value="ECO:0007669"/>
    <property type="project" value="InterPro"/>
</dbReference>
<reference evidence="2 3" key="1">
    <citation type="submission" date="2018-06" db="EMBL/GenBank/DDBJ databases">
        <authorList>
            <consortium name="Pathogen Informatics"/>
            <person name="Doyle S."/>
        </authorList>
    </citation>
    <scope>NUCLEOTIDE SEQUENCE [LARGE SCALE GENOMIC DNA]</scope>
    <source>
        <strain evidence="2 3">NCTC5052</strain>
    </source>
</reference>
<dbReference type="AlphaFoldDB" id="A0A377Y4M7"/>
<dbReference type="GO" id="GO:0003824">
    <property type="term" value="F:catalytic activity"/>
    <property type="evidence" value="ECO:0007669"/>
    <property type="project" value="InterPro"/>
</dbReference>
<dbReference type="InterPro" id="IPR029061">
    <property type="entry name" value="THDP-binding"/>
</dbReference>
<name>A0A377Y4M7_KLEPN</name>
<gene>
    <name evidence="2" type="ORF">NCTC5052_04141</name>
</gene>
<organism evidence="2 3">
    <name type="scientific">Klebsiella pneumoniae</name>
    <dbReference type="NCBI Taxonomy" id="573"/>
    <lineage>
        <taxon>Bacteria</taxon>
        <taxon>Pseudomonadati</taxon>
        <taxon>Pseudomonadota</taxon>
        <taxon>Gammaproteobacteria</taxon>
        <taxon>Enterobacterales</taxon>
        <taxon>Enterobacteriaceae</taxon>
        <taxon>Klebsiella/Raoultella group</taxon>
        <taxon>Klebsiella</taxon>
        <taxon>Klebsiella pneumoniae complex</taxon>
    </lineage>
</organism>
<dbReference type="InterPro" id="IPR011766">
    <property type="entry name" value="TPP_enzyme_TPP-bd"/>
</dbReference>